<keyword evidence="3 12" id="KW-0812">Transmembrane</keyword>
<dbReference type="InterPro" id="IPR004117">
    <property type="entry name" value="7tm6_olfct_rcpt"/>
</dbReference>
<feature type="transmembrane region" description="Helical" evidence="12">
    <location>
        <begin position="113"/>
        <end position="132"/>
    </location>
</feature>
<evidence type="ECO:0000256" key="11">
    <source>
        <dbReference type="ARBA" id="ARBA00038679"/>
    </source>
</evidence>
<evidence type="ECO:0000256" key="6">
    <source>
        <dbReference type="ARBA" id="ARBA00023136"/>
    </source>
</evidence>
<keyword evidence="2" id="KW-0716">Sensory transduction</keyword>
<accession>A0A4E0S4K9</accession>
<dbReference type="EMBL" id="ML159202">
    <property type="protein sequence ID" value="THK33213.1"/>
    <property type="molecule type" value="Genomic_DNA"/>
</dbReference>
<name>A0A4E0S4K9_9HYME</name>
<keyword evidence="7 13" id="KW-0675">Receptor</keyword>
<comment type="similarity">
    <text evidence="10">Belongs to the insect chemoreceptor superfamily. Heteromeric odorant receptor channel (TC 1.A.69) family. Or2a subfamily.</text>
</comment>
<dbReference type="GO" id="GO:0005549">
    <property type="term" value="F:odorant binding"/>
    <property type="evidence" value="ECO:0007669"/>
    <property type="project" value="InterPro"/>
</dbReference>
<feature type="transmembrane region" description="Helical" evidence="12">
    <location>
        <begin position="144"/>
        <end position="164"/>
    </location>
</feature>
<sequence length="224" mass="26121">MVEVNSVNLIITSIIKDVPVRTFPYRLWIPFNYTVSSYWVIYPAALTGITLASTFHVFHDAFITGLFLTLCVQLKILRTRITNKQIFKVKSIHKFLEHYNLLKQCAQLLNETIVYVIFMQYATSCFVVGLSVCRLVNMNYGDPAYLFTIGYYICLLLQTFYYCWFGNEVTVESSNIRDSIYGSEWYSLDKTRLRDIVMIMQRVSTPIQFSCTQLFVLSLDSFKQ</sequence>
<evidence type="ECO:0000313" key="13">
    <source>
        <dbReference type="EMBL" id="THK33213.1"/>
    </source>
</evidence>
<feature type="non-terminal residue" evidence="13">
    <location>
        <position position="224"/>
    </location>
</feature>
<proteinExistence type="inferred from homology"/>
<reference evidence="13" key="1">
    <citation type="submission" date="2019-02" db="EMBL/GenBank/DDBJ databases">
        <title>Genome of the parasitoid wasp Diachasma alloeum, an emerging model for ecological speciation and transitions to asexual reproduction.</title>
        <authorList>
            <person name="Robertson H.M."/>
            <person name="Walden K.K."/>
            <person name="Tvedte E.S."/>
            <person name="Hood G.R."/>
            <person name="Feder J.L."/>
            <person name="Forbes A.A."/>
            <person name="Logsdon J.M."/>
            <person name="Mcelroy K.E."/>
        </authorList>
    </citation>
    <scope>NUCLEOTIDE SEQUENCE [LARGE SCALE GENOMIC DNA]</scope>
    <source>
        <strain evidence="13">Michigan</strain>
    </source>
</reference>
<evidence type="ECO:0000256" key="1">
    <source>
        <dbReference type="ARBA" id="ARBA00004141"/>
    </source>
</evidence>
<organism evidence="13 14">
    <name type="scientific">Diachasma alloeum</name>
    <dbReference type="NCBI Taxonomy" id="454923"/>
    <lineage>
        <taxon>Eukaryota</taxon>
        <taxon>Metazoa</taxon>
        <taxon>Ecdysozoa</taxon>
        <taxon>Arthropoda</taxon>
        <taxon>Hexapoda</taxon>
        <taxon>Insecta</taxon>
        <taxon>Pterygota</taxon>
        <taxon>Neoptera</taxon>
        <taxon>Endopterygota</taxon>
        <taxon>Hymenoptera</taxon>
        <taxon>Apocrita</taxon>
        <taxon>Ichneumonoidea</taxon>
        <taxon>Braconidae</taxon>
        <taxon>Opiinae</taxon>
        <taxon>Diachasma</taxon>
    </lineage>
</organism>
<keyword evidence="5 12" id="KW-1133">Transmembrane helix</keyword>
<keyword evidence="6 12" id="KW-0472">Membrane</keyword>
<feature type="transmembrane region" description="Helical" evidence="12">
    <location>
        <begin position="57"/>
        <end position="77"/>
    </location>
</feature>
<evidence type="ECO:0000256" key="5">
    <source>
        <dbReference type="ARBA" id="ARBA00022989"/>
    </source>
</evidence>
<evidence type="ECO:0000256" key="10">
    <source>
        <dbReference type="ARBA" id="ARBA00037946"/>
    </source>
</evidence>
<dbReference type="AlphaFoldDB" id="A0A4E0S4K9"/>
<comment type="function">
    <text evidence="9">Odorant receptor which mediates acceptance or avoidance behavior, depending on its substrates. The odorant receptor repertoire encodes a large collection of odor stimuli that vary widely in identity, intensity, and duration. May form a complex with Orco to form odorant-sensing units, providing sensitive and prolonged odorant signaling and calcium permeability.</text>
</comment>
<evidence type="ECO:0000256" key="2">
    <source>
        <dbReference type="ARBA" id="ARBA00022606"/>
    </source>
</evidence>
<evidence type="ECO:0000313" key="14">
    <source>
        <dbReference type="Proteomes" id="UP000297026"/>
    </source>
</evidence>
<dbReference type="PANTHER" id="PTHR21137:SF37">
    <property type="entry name" value="ODORANT RECEPTOR 46A, ISOFORM B-RELATED"/>
    <property type="match status" value="1"/>
</dbReference>
<feature type="transmembrane region" description="Helical" evidence="12">
    <location>
        <begin position="31"/>
        <end position="51"/>
    </location>
</feature>
<dbReference type="PANTHER" id="PTHR21137">
    <property type="entry name" value="ODORANT RECEPTOR"/>
    <property type="match status" value="1"/>
</dbReference>
<evidence type="ECO:0000256" key="4">
    <source>
        <dbReference type="ARBA" id="ARBA00022725"/>
    </source>
</evidence>
<gene>
    <name evidence="13" type="primary">Or110N+C</name>
    <name evidence="13" type="ORF">DALL_DALL000419</name>
</gene>
<dbReference type="GO" id="GO:0007165">
    <property type="term" value="P:signal transduction"/>
    <property type="evidence" value="ECO:0007669"/>
    <property type="project" value="UniProtKB-KW"/>
</dbReference>
<keyword evidence="14" id="KW-1185">Reference proteome</keyword>
<evidence type="ECO:0000256" key="3">
    <source>
        <dbReference type="ARBA" id="ARBA00022692"/>
    </source>
</evidence>
<comment type="subcellular location">
    <subcellularLocation>
        <location evidence="1">Membrane</location>
        <topology evidence="1">Multi-pass membrane protein</topology>
    </subcellularLocation>
</comment>
<comment type="subunit">
    <text evidence="11">Interacts with Orco. Complexes exist early in the endomembrane system in olfactory sensory neurons (OSNs), coupling these complexes to the conserved ciliary trafficking pathway.</text>
</comment>
<evidence type="ECO:0000256" key="9">
    <source>
        <dbReference type="ARBA" id="ARBA00037764"/>
    </source>
</evidence>
<evidence type="ECO:0000256" key="12">
    <source>
        <dbReference type="SAM" id="Phobius"/>
    </source>
</evidence>
<protein>
    <submittedName>
        <fullName evidence="13">Odorant receptor 110N+C</fullName>
    </submittedName>
</protein>
<keyword evidence="8" id="KW-0807">Transducer</keyword>
<evidence type="ECO:0000256" key="7">
    <source>
        <dbReference type="ARBA" id="ARBA00023170"/>
    </source>
</evidence>
<dbReference type="GO" id="GO:0004984">
    <property type="term" value="F:olfactory receptor activity"/>
    <property type="evidence" value="ECO:0007669"/>
    <property type="project" value="InterPro"/>
</dbReference>
<evidence type="ECO:0000256" key="8">
    <source>
        <dbReference type="ARBA" id="ARBA00023224"/>
    </source>
</evidence>
<dbReference type="Pfam" id="PF02949">
    <property type="entry name" value="7tm_6"/>
    <property type="match status" value="1"/>
</dbReference>
<dbReference type="Proteomes" id="UP000297026">
    <property type="component" value="Unassembled WGS sequence"/>
</dbReference>
<dbReference type="GO" id="GO:0005886">
    <property type="term" value="C:plasma membrane"/>
    <property type="evidence" value="ECO:0007669"/>
    <property type="project" value="TreeGrafter"/>
</dbReference>
<keyword evidence="4" id="KW-0552">Olfaction</keyword>